<dbReference type="AlphaFoldDB" id="A0A2P2KH49"/>
<sequence>MILMPCLYFSSICSPSCQPMQVLVAFSTRNQTEKPKLPQRIRGQSMQQQKPKRLHRMTLFIAC</sequence>
<reference evidence="1" key="1">
    <citation type="submission" date="2018-02" db="EMBL/GenBank/DDBJ databases">
        <title>Rhizophora mucronata_Transcriptome.</title>
        <authorList>
            <person name="Meera S.P."/>
            <person name="Sreeshan A."/>
            <person name="Augustine A."/>
        </authorList>
    </citation>
    <scope>NUCLEOTIDE SEQUENCE</scope>
    <source>
        <tissue evidence="1">Leaf</tissue>
    </source>
</reference>
<proteinExistence type="predicted"/>
<accession>A0A2P2KH49</accession>
<organism evidence="1">
    <name type="scientific">Rhizophora mucronata</name>
    <name type="common">Asiatic mangrove</name>
    <dbReference type="NCBI Taxonomy" id="61149"/>
    <lineage>
        <taxon>Eukaryota</taxon>
        <taxon>Viridiplantae</taxon>
        <taxon>Streptophyta</taxon>
        <taxon>Embryophyta</taxon>
        <taxon>Tracheophyta</taxon>
        <taxon>Spermatophyta</taxon>
        <taxon>Magnoliopsida</taxon>
        <taxon>eudicotyledons</taxon>
        <taxon>Gunneridae</taxon>
        <taxon>Pentapetalae</taxon>
        <taxon>rosids</taxon>
        <taxon>fabids</taxon>
        <taxon>Malpighiales</taxon>
        <taxon>Rhizophoraceae</taxon>
        <taxon>Rhizophora</taxon>
    </lineage>
</organism>
<evidence type="ECO:0000313" key="1">
    <source>
        <dbReference type="EMBL" id="MBX05030.1"/>
    </source>
</evidence>
<dbReference type="EMBL" id="GGEC01024546">
    <property type="protein sequence ID" value="MBX05030.1"/>
    <property type="molecule type" value="Transcribed_RNA"/>
</dbReference>
<name>A0A2P2KH49_RHIMU</name>
<protein>
    <submittedName>
        <fullName evidence="1">Uncharacterized protein</fullName>
    </submittedName>
</protein>